<keyword evidence="2" id="KW-1133">Transmembrane helix</keyword>
<feature type="transmembrane region" description="Helical" evidence="2">
    <location>
        <begin position="66"/>
        <end position="88"/>
    </location>
</feature>
<dbReference type="Proteomes" id="UP001285354">
    <property type="component" value="Unassembled WGS sequence"/>
</dbReference>
<keyword evidence="2" id="KW-0472">Membrane</keyword>
<reference evidence="3" key="1">
    <citation type="submission" date="2023-06" db="EMBL/GenBank/DDBJ databases">
        <title>Draft genome of Marssonina rosae.</title>
        <authorList>
            <person name="Cheng Q."/>
        </authorList>
    </citation>
    <scope>NUCLEOTIDE SEQUENCE</scope>
    <source>
        <strain evidence="3">R4</strain>
    </source>
</reference>
<gene>
    <name evidence="3" type="ORF">QTJ16_002414</name>
</gene>
<dbReference type="AlphaFoldDB" id="A0AAD9WEZ8"/>
<protein>
    <submittedName>
        <fullName evidence="3">Uncharacterized protein</fullName>
    </submittedName>
</protein>
<organism evidence="3 4">
    <name type="scientific">Diplocarpon rosae</name>
    <dbReference type="NCBI Taxonomy" id="946125"/>
    <lineage>
        <taxon>Eukaryota</taxon>
        <taxon>Fungi</taxon>
        <taxon>Dikarya</taxon>
        <taxon>Ascomycota</taxon>
        <taxon>Pezizomycotina</taxon>
        <taxon>Leotiomycetes</taxon>
        <taxon>Helotiales</taxon>
        <taxon>Drepanopezizaceae</taxon>
        <taxon>Diplocarpon</taxon>
    </lineage>
</organism>
<comment type="caution">
    <text evidence="3">The sequence shown here is derived from an EMBL/GenBank/DDBJ whole genome shotgun (WGS) entry which is preliminary data.</text>
</comment>
<keyword evidence="4" id="KW-1185">Reference proteome</keyword>
<feature type="transmembrane region" description="Helical" evidence="2">
    <location>
        <begin position="108"/>
        <end position="130"/>
    </location>
</feature>
<evidence type="ECO:0000313" key="4">
    <source>
        <dbReference type="Proteomes" id="UP001285354"/>
    </source>
</evidence>
<name>A0AAD9WEZ8_9HELO</name>
<evidence type="ECO:0000313" key="3">
    <source>
        <dbReference type="EMBL" id="KAK2627768.1"/>
    </source>
</evidence>
<proteinExistence type="predicted"/>
<feature type="compositionally biased region" description="Basic and acidic residues" evidence="1">
    <location>
        <begin position="575"/>
        <end position="592"/>
    </location>
</feature>
<sequence>MDSSSTSHESRLESLIHLLIRLVPVRARSRSCFSLKPTESVARTHHTHHIPPHPRAPMKSQHSVELVLKSPLVFSILMLVLPTLYPWARRWMLSGAPLVQYCVLLGESWGYRVLPSIALWPAFATINLAYSVCSTSWLLYGLFVAVCYPTIMLVCLCQFDTVGDVARRGLRGLLKQLHFIDDKIAFFNLPALEIDTDVEGLMVLRGVTFSLSNLSFVVHGVEVGIKLSDDMELAIQTEEVTVRLFRGIEVRDCYANLKGGEYEMTFGSLEGKRKDSDGDPVFLEGTPLLNAASRDGNRRSIDMPEAPAVKEVKMTEVMTNGKTPDDVSAKAGLESVKKISPDNEEACGRYRRTLKFIKETNAIHQAKEHVRRRANQTIDAERTFELEDDNAIRAAVCSQVHSKPSVPHPPQKSIRVTTLQNSSPECVKRFLHRLPMLLRLLLSPLSYFHPVSISSITATASGRWIDSMLVQKVFKDYAASSSEVLHLQQSISAWLSGANFVLELGCITGIAHVPVIPTYDIVCQLSFDDVMAYRAVPAEVDLKQVVRLGGADARFIVPSFLLPHHEHLLPPPPSQEKKKELEESVESADGKPQEVNAQHNLSQALSDETNVSISVHARLPACFDQELLDFIAALVKATKVVEMEKESSAMDEEVNGVRDFGKALRGGLKEGVKKVVVDGVVNERWVAKMVGKITKKLEVARGEAGYSGDIPVRLEKYRTGWLESEGEKLLP</sequence>
<evidence type="ECO:0000256" key="2">
    <source>
        <dbReference type="SAM" id="Phobius"/>
    </source>
</evidence>
<feature type="region of interest" description="Disordered" evidence="1">
    <location>
        <begin position="567"/>
        <end position="595"/>
    </location>
</feature>
<keyword evidence="2" id="KW-0812">Transmembrane</keyword>
<accession>A0AAD9WEZ8</accession>
<dbReference type="EMBL" id="JAUBYV010000003">
    <property type="protein sequence ID" value="KAK2627768.1"/>
    <property type="molecule type" value="Genomic_DNA"/>
</dbReference>
<feature type="transmembrane region" description="Helical" evidence="2">
    <location>
        <begin position="137"/>
        <end position="154"/>
    </location>
</feature>
<evidence type="ECO:0000256" key="1">
    <source>
        <dbReference type="SAM" id="MobiDB-lite"/>
    </source>
</evidence>